<dbReference type="InterPro" id="IPR003439">
    <property type="entry name" value="ABC_transporter-like_ATP-bd"/>
</dbReference>
<dbReference type="CDD" id="cd03257">
    <property type="entry name" value="ABC_NikE_OppD_transporters"/>
    <property type="match status" value="1"/>
</dbReference>
<comment type="similarity">
    <text evidence="1">Belongs to the ABC transporter superfamily.</text>
</comment>
<keyword evidence="7" id="KW-1185">Reference proteome</keyword>
<dbReference type="PANTHER" id="PTHR43776">
    <property type="entry name" value="TRANSPORT ATP-BINDING PROTEIN"/>
    <property type="match status" value="1"/>
</dbReference>
<keyword evidence="3" id="KW-0547">Nucleotide-binding</keyword>
<dbReference type="GO" id="GO:0015833">
    <property type="term" value="P:peptide transport"/>
    <property type="evidence" value="ECO:0007669"/>
    <property type="project" value="InterPro"/>
</dbReference>
<dbReference type="GO" id="GO:0055085">
    <property type="term" value="P:transmembrane transport"/>
    <property type="evidence" value="ECO:0007669"/>
    <property type="project" value="UniProtKB-ARBA"/>
</dbReference>
<dbReference type="GO" id="GO:0005524">
    <property type="term" value="F:ATP binding"/>
    <property type="evidence" value="ECO:0007669"/>
    <property type="project" value="UniProtKB-KW"/>
</dbReference>
<dbReference type="InterPro" id="IPR017871">
    <property type="entry name" value="ABC_transporter-like_CS"/>
</dbReference>
<dbReference type="NCBIfam" id="TIGR01727">
    <property type="entry name" value="oligo_HPY"/>
    <property type="match status" value="1"/>
</dbReference>
<reference evidence="6 7" key="1">
    <citation type="submission" date="2019-08" db="EMBL/GenBank/DDBJ databases">
        <title>In-depth cultivation of the pig gut microbiome towards novel bacterial diversity and tailored functional studies.</title>
        <authorList>
            <person name="Wylensek D."/>
            <person name="Hitch T.C.A."/>
            <person name="Clavel T."/>
        </authorList>
    </citation>
    <scope>NUCLEOTIDE SEQUENCE [LARGE SCALE GENOMIC DNA]</scope>
    <source>
        <strain evidence="6 7">BBE-744-WT-12</strain>
    </source>
</reference>
<accession>A0A844FXF3</accession>
<dbReference type="InterPro" id="IPR013563">
    <property type="entry name" value="Oligopep_ABC_C"/>
</dbReference>
<dbReference type="PANTHER" id="PTHR43776:SF7">
    <property type="entry name" value="D,D-DIPEPTIDE TRANSPORT ATP-BINDING PROTEIN DDPF-RELATED"/>
    <property type="match status" value="1"/>
</dbReference>
<dbReference type="PROSITE" id="PS50893">
    <property type="entry name" value="ABC_TRANSPORTER_2"/>
    <property type="match status" value="1"/>
</dbReference>
<evidence type="ECO:0000256" key="3">
    <source>
        <dbReference type="ARBA" id="ARBA00022741"/>
    </source>
</evidence>
<evidence type="ECO:0000313" key="6">
    <source>
        <dbReference type="EMBL" id="MST95553.1"/>
    </source>
</evidence>
<comment type="caution">
    <text evidence="6">The sequence shown here is derived from an EMBL/GenBank/DDBJ whole genome shotgun (WGS) entry which is preliminary data.</text>
</comment>
<dbReference type="FunFam" id="3.40.50.300:FF:000016">
    <property type="entry name" value="Oligopeptide ABC transporter ATP-binding component"/>
    <property type="match status" value="1"/>
</dbReference>
<dbReference type="RefSeq" id="WP_106053106.1">
    <property type="nucleotide sequence ID" value="NZ_CALXOB010000042.1"/>
</dbReference>
<evidence type="ECO:0000313" key="7">
    <source>
        <dbReference type="Proteomes" id="UP000435649"/>
    </source>
</evidence>
<dbReference type="Gene3D" id="3.40.50.300">
    <property type="entry name" value="P-loop containing nucleotide triphosphate hydrolases"/>
    <property type="match status" value="1"/>
</dbReference>
<dbReference type="GO" id="GO:0016887">
    <property type="term" value="F:ATP hydrolysis activity"/>
    <property type="evidence" value="ECO:0007669"/>
    <property type="project" value="InterPro"/>
</dbReference>
<keyword evidence="4 6" id="KW-0067">ATP-binding</keyword>
<evidence type="ECO:0000256" key="2">
    <source>
        <dbReference type="ARBA" id="ARBA00022448"/>
    </source>
</evidence>
<dbReference type="EMBL" id="VUNS01000001">
    <property type="protein sequence ID" value="MST95553.1"/>
    <property type="molecule type" value="Genomic_DNA"/>
</dbReference>
<evidence type="ECO:0000259" key="5">
    <source>
        <dbReference type="PROSITE" id="PS50893"/>
    </source>
</evidence>
<feature type="domain" description="ABC transporter" evidence="5">
    <location>
        <begin position="30"/>
        <end position="276"/>
    </location>
</feature>
<dbReference type="Proteomes" id="UP000435649">
    <property type="component" value="Unassembled WGS sequence"/>
</dbReference>
<gene>
    <name evidence="6" type="ORF">FYJ85_00630</name>
</gene>
<organism evidence="6 7">
    <name type="scientific">Victivallis lenta</name>
    <dbReference type="NCBI Taxonomy" id="2606640"/>
    <lineage>
        <taxon>Bacteria</taxon>
        <taxon>Pseudomonadati</taxon>
        <taxon>Lentisphaerota</taxon>
        <taxon>Lentisphaeria</taxon>
        <taxon>Victivallales</taxon>
        <taxon>Victivallaceae</taxon>
        <taxon>Victivallis</taxon>
    </lineage>
</organism>
<name>A0A844FXF3_9BACT</name>
<sequence length="341" mass="37075">MNAYSTDDFSALSDAPPLLAVRDLCKFFPIRSRGVIPKKTGDVKAVNRVSFDLRRNETLGLVGESGCGKSTTVRTILRALDFTSGHAYFDAAGDGRYVDFGELTARELIPLRRSAQMIFQDPFSSLNPRMTVGGIVAEPLVIHRMAKGAELERRVDEMLLKVGLKPEYKTRYPHAFSGGQRQRIGIARALVMNPRFVVADEAVSALDVSVQAQVINLLDDLKRDMGLSYIFVAHDLGVVRHICDRVAVMYAGRIVEIAPTEELFGHPVHPYTRLLLASAPVPDPDRRRELPKAGEVADAGNLPPGCAFAPRCPEAGKGCAAEVPELLPVGPDHFAACTSAG</sequence>
<dbReference type="InterPro" id="IPR050319">
    <property type="entry name" value="ABC_transp_ATP-bind"/>
</dbReference>
<dbReference type="Pfam" id="PF08352">
    <property type="entry name" value="oligo_HPY"/>
    <property type="match status" value="1"/>
</dbReference>
<dbReference type="SMART" id="SM00382">
    <property type="entry name" value="AAA"/>
    <property type="match status" value="1"/>
</dbReference>
<dbReference type="AlphaFoldDB" id="A0A844FXF3"/>
<protein>
    <submittedName>
        <fullName evidence="6">ATP-binding cassette domain-containing protein</fullName>
    </submittedName>
</protein>
<dbReference type="SUPFAM" id="SSF52540">
    <property type="entry name" value="P-loop containing nucleoside triphosphate hydrolases"/>
    <property type="match status" value="1"/>
</dbReference>
<dbReference type="InterPro" id="IPR027417">
    <property type="entry name" value="P-loop_NTPase"/>
</dbReference>
<evidence type="ECO:0000256" key="4">
    <source>
        <dbReference type="ARBA" id="ARBA00022840"/>
    </source>
</evidence>
<dbReference type="Pfam" id="PF00005">
    <property type="entry name" value="ABC_tran"/>
    <property type="match status" value="1"/>
</dbReference>
<keyword evidence="2" id="KW-0813">Transport</keyword>
<dbReference type="InterPro" id="IPR003593">
    <property type="entry name" value="AAA+_ATPase"/>
</dbReference>
<dbReference type="PROSITE" id="PS00211">
    <property type="entry name" value="ABC_TRANSPORTER_1"/>
    <property type="match status" value="1"/>
</dbReference>
<proteinExistence type="inferred from homology"/>
<evidence type="ECO:0000256" key="1">
    <source>
        <dbReference type="ARBA" id="ARBA00005417"/>
    </source>
</evidence>